<dbReference type="AlphaFoldDB" id="A0A9P1PUX5"/>
<gene>
    <name evidence="1" type="ORF">ERS137939_01824</name>
</gene>
<organism evidence="1 2">
    <name type="scientific">Yersinia enterocolitica</name>
    <dbReference type="NCBI Taxonomy" id="630"/>
    <lineage>
        <taxon>Bacteria</taxon>
        <taxon>Pseudomonadati</taxon>
        <taxon>Pseudomonadota</taxon>
        <taxon>Gammaproteobacteria</taxon>
        <taxon>Enterobacterales</taxon>
        <taxon>Yersiniaceae</taxon>
        <taxon>Yersinia</taxon>
    </lineage>
</organism>
<name>A0A9P1PUX5_YEREN</name>
<proteinExistence type="predicted"/>
<sequence>MNFEIFDRALQKEILLLAVESYPDMVGRPRFNNSRLAQEDNSKLVVNLAYLMEHGLIDSETRTPTGERVIRNYSFKATHRGVDFMLADGGITAILNLVTIKIHNDSILQIAEFIKASSASPADKKKLLERLKSLGDDATKHIVLKLLDAGLARTPDVIQWLKIVLPEG</sequence>
<dbReference type="Proteomes" id="UP000041356">
    <property type="component" value="Unassembled WGS sequence"/>
</dbReference>
<dbReference type="RefSeq" id="WP_046050840.1">
    <property type="nucleotide sequence ID" value="NZ_CPZF01000004.1"/>
</dbReference>
<comment type="caution">
    <text evidence="1">The sequence shown here is derived from an EMBL/GenBank/DDBJ whole genome shotgun (WGS) entry which is preliminary data.</text>
</comment>
<reference evidence="1 2" key="1">
    <citation type="submission" date="2015-03" db="EMBL/GenBank/DDBJ databases">
        <authorList>
            <consortium name="Pathogen Informatics"/>
            <person name="Murphy D."/>
        </authorList>
    </citation>
    <scope>NUCLEOTIDE SEQUENCE [LARGE SCALE GENOMIC DNA]</scope>
    <source>
        <strain evidence="1 2">IP27818</strain>
    </source>
</reference>
<dbReference type="EMBL" id="CPZF01000004">
    <property type="protein sequence ID" value="CNF57146.1"/>
    <property type="molecule type" value="Genomic_DNA"/>
</dbReference>
<protein>
    <submittedName>
        <fullName evidence="1">Uncharacterized protein</fullName>
    </submittedName>
</protein>
<evidence type="ECO:0000313" key="2">
    <source>
        <dbReference type="Proteomes" id="UP000041356"/>
    </source>
</evidence>
<accession>A0A9P1PUX5</accession>
<evidence type="ECO:0000313" key="1">
    <source>
        <dbReference type="EMBL" id="CNF57146.1"/>
    </source>
</evidence>